<dbReference type="Proteomes" id="UP000789706">
    <property type="component" value="Unassembled WGS sequence"/>
</dbReference>
<sequence>MRKMYEQMLEKSILVTAGDSHCWAKLTKLESGNFVNLPSGDNPHWDK</sequence>
<dbReference type="EMBL" id="CAJVPK010000390">
    <property type="protein sequence ID" value="CAG8503502.1"/>
    <property type="molecule type" value="Genomic_DNA"/>
</dbReference>
<proteinExistence type="predicted"/>
<keyword evidence="2" id="KW-1185">Reference proteome</keyword>
<reference evidence="1" key="1">
    <citation type="submission" date="2021-06" db="EMBL/GenBank/DDBJ databases">
        <authorList>
            <person name="Kallberg Y."/>
            <person name="Tangrot J."/>
            <person name="Rosling A."/>
        </authorList>
    </citation>
    <scope>NUCLEOTIDE SEQUENCE</scope>
    <source>
        <strain evidence="1">AZ414A</strain>
    </source>
</reference>
<protein>
    <submittedName>
        <fullName evidence="1">9129_t:CDS:1</fullName>
    </submittedName>
</protein>
<evidence type="ECO:0000313" key="1">
    <source>
        <dbReference type="EMBL" id="CAG8503502.1"/>
    </source>
</evidence>
<organism evidence="1 2">
    <name type="scientific">Diversispora eburnea</name>
    <dbReference type="NCBI Taxonomy" id="1213867"/>
    <lineage>
        <taxon>Eukaryota</taxon>
        <taxon>Fungi</taxon>
        <taxon>Fungi incertae sedis</taxon>
        <taxon>Mucoromycota</taxon>
        <taxon>Glomeromycotina</taxon>
        <taxon>Glomeromycetes</taxon>
        <taxon>Diversisporales</taxon>
        <taxon>Diversisporaceae</taxon>
        <taxon>Diversispora</taxon>
    </lineage>
</organism>
<dbReference type="AlphaFoldDB" id="A0A9N8ZQH8"/>
<name>A0A9N8ZQH8_9GLOM</name>
<accession>A0A9N8ZQH8</accession>
<gene>
    <name evidence="1" type="ORF">DEBURN_LOCUS4800</name>
</gene>
<comment type="caution">
    <text evidence="1">The sequence shown here is derived from an EMBL/GenBank/DDBJ whole genome shotgun (WGS) entry which is preliminary data.</text>
</comment>
<evidence type="ECO:0000313" key="2">
    <source>
        <dbReference type="Proteomes" id="UP000789706"/>
    </source>
</evidence>